<name>A0A1G6LF60_9FIRM</name>
<dbReference type="Pfam" id="PF08901">
    <property type="entry name" value="DUF1847"/>
    <property type="match status" value="1"/>
</dbReference>
<organism evidence="1 2">
    <name type="scientific">Succiniclasticum ruminis</name>
    <dbReference type="NCBI Taxonomy" id="40841"/>
    <lineage>
        <taxon>Bacteria</taxon>
        <taxon>Bacillati</taxon>
        <taxon>Bacillota</taxon>
        <taxon>Negativicutes</taxon>
        <taxon>Acidaminococcales</taxon>
        <taxon>Acidaminococcaceae</taxon>
        <taxon>Succiniclasticum</taxon>
    </lineage>
</organism>
<dbReference type="InterPro" id="IPR014997">
    <property type="entry name" value="DUF1847"/>
</dbReference>
<protein>
    <submittedName>
        <fullName evidence="1">Uncharacterized metal-binding protein</fullName>
    </submittedName>
</protein>
<dbReference type="Proteomes" id="UP000198943">
    <property type="component" value="Unassembled WGS sequence"/>
</dbReference>
<evidence type="ECO:0000313" key="1">
    <source>
        <dbReference type="EMBL" id="SDC41869.1"/>
    </source>
</evidence>
<proteinExistence type="predicted"/>
<dbReference type="OrthoDB" id="9795204at2"/>
<evidence type="ECO:0000313" key="2">
    <source>
        <dbReference type="Proteomes" id="UP000198943"/>
    </source>
</evidence>
<keyword evidence="2" id="KW-1185">Reference proteome</keyword>
<accession>A0A1G6LF60</accession>
<dbReference type="AlphaFoldDB" id="A0A1G6LF60"/>
<dbReference type="EMBL" id="FMYW01000007">
    <property type="protein sequence ID" value="SDC41869.1"/>
    <property type="molecule type" value="Genomic_DNA"/>
</dbReference>
<reference evidence="2" key="1">
    <citation type="submission" date="2016-10" db="EMBL/GenBank/DDBJ databases">
        <authorList>
            <person name="Varghese N."/>
            <person name="Submissions S."/>
        </authorList>
    </citation>
    <scope>NUCLEOTIDE SEQUENCE [LARGE SCALE GENOMIC DNA]</scope>
    <source>
        <strain evidence="2">DSM 11005</strain>
    </source>
</reference>
<sequence>MKADCANCPTHACYTKGVNCTGVAEEEVKQAYTEEELKIMQAAAYVEGTFYSNITRLQEIGEFAKTMGYKKLGMAFCIGLNAEARYIARYYTQQGFEFYSVCCKNCSFAKKEFGLKQVKPELDHEAMCNPKFQARFLKEKGVELFIICGLCVGHDAIFTANCYGPVTSLVVKDRLLAHNPLGAIYSRYWKRKLGIMDEDEV</sequence>
<dbReference type="RefSeq" id="WP_093730239.1">
    <property type="nucleotide sequence ID" value="NZ_FMYW01000007.1"/>
</dbReference>
<gene>
    <name evidence="1" type="ORF">SAMN04487864_10744</name>
</gene>